<organism evidence="2 3">
    <name type="scientific">Funneliformis mosseae</name>
    <name type="common">Endomycorrhizal fungus</name>
    <name type="synonym">Glomus mosseae</name>
    <dbReference type="NCBI Taxonomy" id="27381"/>
    <lineage>
        <taxon>Eukaryota</taxon>
        <taxon>Fungi</taxon>
        <taxon>Fungi incertae sedis</taxon>
        <taxon>Mucoromycota</taxon>
        <taxon>Glomeromycotina</taxon>
        <taxon>Glomeromycetes</taxon>
        <taxon>Glomerales</taxon>
        <taxon>Glomeraceae</taxon>
        <taxon>Funneliformis</taxon>
    </lineage>
</organism>
<dbReference type="EMBL" id="CAJVPP010000155">
    <property type="protein sequence ID" value="CAG8448728.1"/>
    <property type="molecule type" value="Genomic_DNA"/>
</dbReference>
<keyword evidence="1" id="KW-0812">Transmembrane</keyword>
<name>A0A9N8VES4_FUNMO</name>
<comment type="caution">
    <text evidence="2">The sequence shown here is derived from an EMBL/GenBank/DDBJ whole genome shotgun (WGS) entry which is preliminary data.</text>
</comment>
<keyword evidence="1" id="KW-0472">Membrane</keyword>
<dbReference type="Proteomes" id="UP000789375">
    <property type="component" value="Unassembled WGS sequence"/>
</dbReference>
<protein>
    <submittedName>
        <fullName evidence="2">2990_t:CDS:1</fullName>
    </submittedName>
</protein>
<feature type="transmembrane region" description="Helical" evidence="1">
    <location>
        <begin position="58"/>
        <end position="81"/>
    </location>
</feature>
<keyword evidence="1" id="KW-1133">Transmembrane helix</keyword>
<proteinExistence type="predicted"/>
<dbReference type="AlphaFoldDB" id="A0A9N8VES4"/>
<evidence type="ECO:0000313" key="3">
    <source>
        <dbReference type="Proteomes" id="UP000789375"/>
    </source>
</evidence>
<keyword evidence="3" id="KW-1185">Reference proteome</keyword>
<evidence type="ECO:0000256" key="1">
    <source>
        <dbReference type="SAM" id="Phobius"/>
    </source>
</evidence>
<feature type="transmembrane region" description="Helical" evidence="1">
    <location>
        <begin position="12"/>
        <end position="38"/>
    </location>
</feature>
<gene>
    <name evidence="2" type="ORF">FMOSSE_LOCUS1360</name>
</gene>
<reference evidence="2" key="1">
    <citation type="submission" date="2021-06" db="EMBL/GenBank/DDBJ databases">
        <authorList>
            <person name="Kallberg Y."/>
            <person name="Tangrot J."/>
            <person name="Rosling A."/>
        </authorList>
    </citation>
    <scope>NUCLEOTIDE SEQUENCE</scope>
    <source>
        <strain evidence="2">87-6 pot B 2015</strain>
    </source>
</reference>
<feature type="transmembrane region" description="Helical" evidence="1">
    <location>
        <begin position="93"/>
        <end position="115"/>
    </location>
</feature>
<sequence>MALQERRLIFKLFRILTFVSTLSCLILEIAGVISYTIYYTASKLHLYFTDQGFSIHGIKIYFLLVTLIGFYTSGYYVITFETRWKNGLPKTDILFDFLLIALWSTSALTNFIPAYKGNLLICLDSPSEFHAKRRVFHQVYCYTHLLSIFLGILNILLYLITAFLTVALFAQIRTLELNSFNISNQRLSVGSSGKRGSFNDVSIINSNRRSGDSFYNHVNNGHSYHNWQ</sequence>
<feature type="transmembrane region" description="Helical" evidence="1">
    <location>
        <begin position="145"/>
        <end position="170"/>
    </location>
</feature>
<accession>A0A9N8VES4</accession>
<evidence type="ECO:0000313" key="2">
    <source>
        <dbReference type="EMBL" id="CAG8448728.1"/>
    </source>
</evidence>